<protein>
    <submittedName>
        <fullName evidence="2">Uncharacterized protein</fullName>
    </submittedName>
</protein>
<reference evidence="2" key="1">
    <citation type="submission" date="2018-02" db="EMBL/GenBank/DDBJ databases">
        <title>Rhizophora mucronata_Transcriptome.</title>
        <authorList>
            <person name="Meera S.P."/>
            <person name="Sreeshan A."/>
            <person name="Augustine A."/>
        </authorList>
    </citation>
    <scope>NUCLEOTIDE SEQUENCE</scope>
    <source>
        <tissue evidence="2">Leaf</tissue>
    </source>
</reference>
<name>A0A2P2PC20_RHIMU</name>
<feature type="region of interest" description="Disordered" evidence="1">
    <location>
        <begin position="25"/>
        <end position="45"/>
    </location>
</feature>
<evidence type="ECO:0000313" key="2">
    <source>
        <dbReference type="EMBL" id="MBX52284.1"/>
    </source>
</evidence>
<organism evidence="2">
    <name type="scientific">Rhizophora mucronata</name>
    <name type="common">Asiatic mangrove</name>
    <dbReference type="NCBI Taxonomy" id="61149"/>
    <lineage>
        <taxon>Eukaryota</taxon>
        <taxon>Viridiplantae</taxon>
        <taxon>Streptophyta</taxon>
        <taxon>Embryophyta</taxon>
        <taxon>Tracheophyta</taxon>
        <taxon>Spermatophyta</taxon>
        <taxon>Magnoliopsida</taxon>
        <taxon>eudicotyledons</taxon>
        <taxon>Gunneridae</taxon>
        <taxon>Pentapetalae</taxon>
        <taxon>rosids</taxon>
        <taxon>fabids</taxon>
        <taxon>Malpighiales</taxon>
        <taxon>Rhizophoraceae</taxon>
        <taxon>Rhizophora</taxon>
    </lineage>
</organism>
<evidence type="ECO:0000256" key="1">
    <source>
        <dbReference type="SAM" id="MobiDB-lite"/>
    </source>
</evidence>
<dbReference type="EMBL" id="GGEC01071800">
    <property type="protein sequence ID" value="MBX52284.1"/>
    <property type="molecule type" value="Transcribed_RNA"/>
</dbReference>
<dbReference type="AlphaFoldDB" id="A0A2P2PC20"/>
<sequence>MCCSCRKHLSFVSIKTCPASFIRPPRQPRMSRSHWKPGESGYLPC</sequence>
<proteinExistence type="predicted"/>
<accession>A0A2P2PC20</accession>